<proteinExistence type="predicted"/>
<organism evidence="1 2">
    <name type="scientific">Labilibaculum antarcticum</name>
    <dbReference type="NCBI Taxonomy" id="1717717"/>
    <lineage>
        <taxon>Bacteria</taxon>
        <taxon>Pseudomonadati</taxon>
        <taxon>Bacteroidota</taxon>
        <taxon>Bacteroidia</taxon>
        <taxon>Marinilabiliales</taxon>
        <taxon>Marinifilaceae</taxon>
        <taxon>Labilibaculum</taxon>
    </lineage>
</organism>
<reference evidence="1 2" key="1">
    <citation type="journal article" date="2018" name="Mar. Genomics">
        <title>Complete genome sequence of Marinifilaceae bacterium strain SPP2, isolated from the Antarctic marine sediment.</title>
        <authorList>
            <person name="Watanabe M."/>
            <person name="Kojima H."/>
            <person name="Fukui M."/>
        </authorList>
    </citation>
    <scope>NUCLEOTIDE SEQUENCE [LARGE SCALE GENOMIC DNA]</scope>
    <source>
        <strain evidence="1 2">SPP2</strain>
    </source>
</reference>
<dbReference type="KEGG" id="mbas:ALGA_3650"/>
<dbReference type="RefSeq" id="WP_096431821.1">
    <property type="nucleotide sequence ID" value="NZ_AP018042.1"/>
</dbReference>
<sequence>MKKILIVEDEQRKLDSIKEFLTNEFPKFEYVEKRSYNSATKEIFENYKDYDIILLDMSMTTYDVTADESGGVPEPLAGANILDTMYLMDITTKVVVVTMYESFVGKKLSEFDIELKSNYPDNYLGFVFFSYKKTDWQIKLKTYITSYYDKNTNC</sequence>
<keyword evidence="2" id="KW-1185">Reference proteome</keyword>
<dbReference type="InterPro" id="IPR011006">
    <property type="entry name" value="CheY-like_superfamily"/>
</dbReference>
<evidence type="ECO:0000313" key="1">
    <source>
        <dbReference type="EMBL" id="BAX81942.1"/>
    </source>
</evidence>
<reference evidence="2" key="2">
    <citation type="journal article" date="2020" name="Antonie Van Leeuwenhoek">
        <title>Labilibaculum antarcticum sp. nov., a novel facultative anaerobic, psychrotorelant bacterium isolated from marine sediment of Antarctica.</title>
        <authorList>
            <person name="Watanabe M."/>
            <person name="Kojima H."/>
            <person name="Fukui M."/>
        </authorList>
    </citation>
    <scope>NUCLEOTIDE SEQUENCE [LARGE SCALE GENOMIC DNA]</scope>
    <source>
        <strain evidence="2">SPP2</strain>
    </source>
</reference>
<protein>
    <recommendedName>
        <fullName evidence="3">Response regulatory domain-containing protein</fullName>
    </recommendedName>
</protein>
<dbReference type="OrthoDB" id="5520457at2"/>
<name>A0A1Y1CPR7_9BACT</name>
<dbReference type="Gene3D" id="3.40.50.2300">
    <property type="match status" value="1"/>
</dbReference>
<dbReference type="Proteomes" id="UP000218267">
    <property type="component" value="Chromosome"/>
</dbReference>
<dbReference type="AlphaFoldDB" id="A0A1Y1CPR7"/>
<evidence type="ECO:0008006" key="3">
    <source>
        <dbReference type="Google" id="ProtNLM"/>
    </source>
</evidence>
<evidence type="ECO:0000313" key="2">
    <source>
        <dbReference type="Proteomes" id="UP000218267"/>
    </source>
</evidence>
<gene>
    <name evidence="1" type="ORF">ALGA_3650</name>
</gene>
<accession>A0A1Y1CPR7</accession>
<dbReference type="SUPFAM" id="SSF52172">
    <property type="entry name" value="CheY-like"/>
    <property type="match status" value="1"/>
</dbReference>
<dbReference type="EMBL" id="AP018042">
    <property type="protein sequence ID" value="BAX81942.1"/>
    <property type="molecule type" value="Genomic_DNA"/>
</dbReference>